<evidence type="ECO:0000259" key="8">
    <source>
        <dbReference type="Pfam" id="PF02687"/>
    </source>
</evidence>
<feature type="transmembrane region" description="Helical" evidence="7">
    <location>
        <begin position="287"/>
        <end position="313"/>
    </location>
</feature>
<name>A0A1M6XPN7_9BACT</name>
<evidence type="ECO:0000256" key="3">
    <source>
        <dbReference type="ARBA" id="ARBA00022692"/>
    </source>
</evidence>
<feature type="transmembrane region" description="Helical" evidence="7">
    <location>
        <begin position="26"/>
        <end position="47"/>
    </location>
</feature>
<dbReference type="PANTHER" id="PTHR30572">
    <property type="entry name" value="MEMBRANE COMPONENT OF TRANSPORTER-RELATED"/>
    <property type="match status" value="1"/>
</dbReference>
<evidence type="ECO:0000313" key="10">
    <source>
        <dbReference type="EMBL" id="SHL07799.1"/>
    </source>
</evidence>
<keyword evidence="3 7" id="KW-0812">Transmembrane</keyword>
<evidence type="ECO:0000259" key="9">
    <source>
        <dbReference type="Pfam" id="PF12704"/>
    </source>
</evidence>
<sequence>MSLLLFEIWEGLMAALRAIAAHKLRAVLTTLGIIIGIVAVTLMATVINGIERDFNASLSELGTDVLYVEKWPWIVGPGSRWWEYINRPDITPELADIIEARARYVVAAVPVLDRRGTARYGGTTVSSLTIVGAAADYPRVHAVDLALGRFYTEVEERSARAVCVLGAEVAARLFPVEQPLGKFIRLSGHRCQVVGVLVRKGSGPDSPASTDNWVFLPFRTYARFFGVRHRSVSIHVKVVDPELIELAQDELTGILRAARKLDALEKNNFEINQQQALREQLAPVKAAIYGVGLFLTGLSLLVGGVGVMNIMFVSVKERTREIGIRKAVGATRRAILVQFLIEAILVCMIGGVIGVLLAMMLTGVVNLFIEAYLPATTVALAFLICVLTGITFGLAPAWTAARAQPIEALRYE</sequence>
<dbReference type="Proteomes" id="UP000185812">
    <property type="component" value="Unassembled WGS sequence"/>
</dbReference>
<dbReference type="InterPro" id="IPR050250">
    <property type="entry name" value="Macrolide_Exporter_MacB"/>
</dbReference>
<keyword evidence="11" id="KW-1185">Reference proteome</keyword>
<reference evidence="11" key="1">
    <citation type="submission" date="2016-11" db="EMBL/GenBank/DDBJ databases">
        <authorList>
            <person name="Varghese N."/>
            <person name="Submissions S."/>
        </authorList>
    </citation>
    <scope>NUCLEOTIDE SEQUENCE [LARGE SCALE GENOMIC DNA]</scope>
    <source>
        <strain evidence="11">DSM 22212</strain>
    </source>
</reference>
<dbReference type="AlphaFoldDB" id="A0A1M6XPN7"/>
<evidence type="ECO:0000256" key="5">
    <source>
        <dbReference type="ARBA" id="ARBA00023136"/>
    </source>
</evidence>
<evidence type="ECO:0000256" key="6">
    <source>
        <dbReference type="ARBA" id="ARBA00038076"/>
    </source>
</evidence>
<keyword evidence="4 7" id="KW-1133">Transmembrane helix</keyword>
<keyword evidence="5 7" id="KW-0472">Membrane</keyword>
<dbReference type="STRING" id="633813.SAMN04488087_2653"/>
<dbReference type="GO" id="GO:0005886">
    <property type="term" value="C:plasma membrane"/>
    <property type="evidence" value="ECO:0007669"/>
    <property type="project" value="UniProtKB-SubCell"/>
</dbReference>
<dbReference type="Pfam" id="PF12704">
    <property type="entry name" value="MacB_PCD"/>
    <property type="match status" value="1"/>
</dbReference>
<dbReference type="PANTHER" id="PTHR30572:SF4">
    <property type="entry name" value="ABC TRANSPORTER PERMEASE YTRF"/>
    <property type="match status" value="1"/>
</dbReference>
<proteinExistence type="inferred from homology"/>
<feature type="transmembrane region" description="Helical" evidence="7">
    <location>
        <begin position="371"/>
        <end position="395"/>
    </location>
</feature>
<feature type="transmembrane region" description="Helical" evidence="7">
    <location>
        <begin position="334"/>
        <end position="359"/>
    </location>
</feature>
<dbReference type="EMBL" id="FRAU01000012">
    <property type="protein sequence ID" value="SHL07799.1"/>
    <property type="molecule type" value="Genomic_DNA"/>
</dbReference>
<gene>
    <name evidence="10" type="ORF">SAMN04488087_2653</name>
</gene>
<protein>
    <submittedName>
        <fullName evidence="10">Putative ABC transport system permease protein</fullName>
    </submittedName>
</protein>
<evidence type="ECO:0000313" key="11">
    <source>
        <dbReference type="Proteomes" id="UP000185812"/>
    </source>
</evidence>
<feature type="domain" description="ABC3 transporter permease C-terminal" evidence="8">
    <location>
        <begin position="294"/>
        <end position="405"/>
    </location>
</feature>
<dbReference type="GO" id="GO:0022857">
    <property type="term" value="F:transmembrane transporter activity"/>
    <property type="evidence" value="ECO:0007669"/>
    <property type="project" value="TreeGrafter"/>
</dbReference>
<dbReference type="Pfam" id="PF02687">
    <property type="entry name" value="FtsX"/>
    <property type="match status" value="1"/>
</dbReference>
<dbReference type="InterPro" id="IPR003838">
    <property type="entry name" value="ABC3_permease_C"/>
</dbReference>
<dbReference type="InterPro" id="IPR025857">
    <property type="entry name" value="MacB_PCD"/>
</dbReference>
<evidence type="ECO:0000256" key="2">
    <source>
        <dbReference type="ARBA" id="ARBA00022475"/>
    </source>
</evidence>
<feature type="domain" description="MacB-like periplasmic core" evidence="9">
    <location>
        <begin position="27"/>
        <end position="252"/>
    </location>
</feature>
<dbReference type="OrthoDB" id="9770036at2"/>
<evidence type="ECO:0000256" key="4">
    <source>
        <dbReference type="ARBA" id="ARBA00022989"/>
    </source>
</evidence>
<dbReference type="RefSeq" id="WP_072716455.1">
    <property type="nucleotide sequence ID" value="NZ_FRAU01000012.1"/>
</dbReference>
<accession>A0A1M6XPN7</accession>
<organism evidence="10 11">
    <name type="scientific">Rhodothermus profundi</name>
    <dbReference type="NCBI Taxonomy" id="633813"/>
    <lineage>
        <taxon>Bacteria</taxon>
        <taxon>Pseudomonadati</taxon>
        <taxon>Rhodothermota</taxon>
        <taxon>Rhodothermia</taxon>
        <taxon>Rhodothermales</taxon>
        <taxon>Rhodothermaceae</taxon>
        <taxon>Rhodothermus</taxon>
    </lineage>
</organism>
<evidence type="ECO:0000256" key="7">
    <source>
        <dbReference type="SAM" id="Phobius"/>
    </source>
</evidence>
<evidence type="ECO:0000256" key="1">
    <source>
        <dbReference type="ARBA" id="ARBA00004651"/>
    </source>
</evidence>
<comment type="similarity">
    <text evidence="6">Belongs to the ABC-4 integral membrane protein family.</text>
</comment>
<comment type="subcellular location">
    <subcellularLocation>
        <location evidence="1">Cell membrane</location>
        <topology evidence="1">Multi-pass membrane protein</topology>
    </subcellularLocation>
</comment>
<keyword evidence="2" id="KW-1003">Cell membrane</keyword>